<protein>
    <recommendedName>
        <fullName evidence="4">L1 transposable element RRM domain-containing protein</fullName>
    </recommendedName>
</protein>
<proteinExistence type="predicted"/>
<name>A0A3Q3AGT8_KRYMA</name>
<dbReference type="AlphaFoldDB" id="A0A3Q3AGT8"/>
<dbReference type="PANTHER" id="PTHR11505">
    <property type="entry name" value="L1 TRANSPOSABLE ELEMENT-RELATED"/>
    <property type="match status" value="1"/>
</dbReference>
<dbReference type="Proteomes" id="UP000264800">
    <property type="component" value="Unplaced"/>
</dbReference>
<dbReference type="GeneTree" id="ENSGT01090000260166"/>
<dbReference type="OMA" id="DTIMIFP"/>
<reference evidence="2" key="1">
    <citation type="submission" date="2025-08" db="UniProtKB">
        <authorList>
            <consortium name="Ensembl"/>
        </authorList>
    </citation>
    <scope>IDENTIFICATION</scope>
</reference>
<keyword evidence="1" id="KW-0175">Coiled coil</keyword>
<evidence type="ECO:0008006" key="4">
    <source>
        <dbReference type="Google" id="ProtNLM"/>
    </source>
</evidence>
<dbReference type="InterPro" id="IPR004244">
    <property type="entry name" value="Transposase_22"/>
</dbReference>
<organism evidence="2 3">
    <name type="scientific">Kryptolebias marmoratus</name>
    <name type="common">Mangrove killifish</name>
    <name type="synonym">Rivulus marmoratus</name>
    <dbReference type="NCBI Taxonomy" id="37003"/>
    <lineage>
        <taxon>Eukaryota</taxon>
        <taxon>Metazoa</taxon>
        <taxon>Chordata</taxon>
        <taxon>Craniata</taxon>
        <taxon>Vertebrata</taxon>
        <taxon>Euteleostomi</taxon>
        <taxon>Actinopterygii</taxon>
        <taxon>Neopterygii</taxon>
        <taxon>Teleostei</taxon>
        <taxon>Neoteleostei</taxon>
        <taxon>Acanthomorphata</taxon>
        <taxon>Ovalentaria</taxon>
        <taxon>Atherinomorphae</taxon>
        <taxon>Cyprinodontiformes</taxon>
        <taxon>Rivulidae</taxon>
        <taxon>Kryptolebias</taxon>
    </lineage>
</organism>
<sequence>MKLAANSEANQTRLTSLEEATNSYSDKVTDLEKQIGSLKEEVKVLTDKTEDLEGRQRRCNIRILGVREKIKAGSHPSTAVAKLLQDILGLDSAPTLDHAHRGMQSVSPRDNRPRPFIVKFHYYQEKLEVLRMAAKKGPLHYKGDTIMIFPDLPAAVVKRRGFFKGIKDQLRKCPNVKFGMLYPARLKITSSAGEEIFTDPAAAEDYVKKILMKGYQHDRG</sequence>
<accession>A0A3Q3AGT8</accession>
<feature type="coiled-coil region" evidence="1">
    <location>
        <begin position="14"/>
        <end position="55"/>
    </location>
</feature>
<evidence type="ECO:0000313" key="3">
    <source>
        <dbReference type="Proteomes" id="UP000264800"/>
    </source>
</evidence>
<dbReference type="Gene3D" id="3.30.70.1820">
    <property type="entry name" value="L1 transposable element, RRM domain"/>
    <property type="match status" value="1"/>
</dbReference>
<evidence type="ECO:0000256" key="1">
    <source>
        <dbReference type="SAM" id="Coils"/>
    </source>
</evidence>
<dbReference type="Ensembl" id="ENSKMAT00000010671.1">
    <property type="protein sequence ID" value="ENSKMAP00000010509.1"/>
    <property type="gene ID" value="ENSKMAG00000007887.1"/>
</dbReference>
<reference evidence="2" key="2">
    <citation type="submission" date="2025-09" db="UniProtKB">
        <authorList>
            <consortium name="Ensembl"/>
        </authorList>
    </citation>
    <scope>IDENTIFICATION</scope>
</reference>
<evidence type="ECO:0000313" key="2">
    <source>
        <dbReference type="Ensembl" id="ENSKMAP00000010509.1"/>
    </source>
</evidence>
<keyword evidence="3" id="KW-1185">Reference proteome</keyword>